<comment type="caution">
    <text evidence="8">The sequence shown here is derived from an EMBL/GenBank/DDBJ whole genome shotgun (WGS) entry which is preliminary data.</text>
</comment>
<feature type="compositionally biased region" description="Low complexity" evidence="6">
    <location>
        <begin position="58"/>
        <end position="68"/>
    </location>
</feature>
<dbReference type="CDD" id="cd18089">
    <property type="entry name" value="SPOUT_Trm10-like"/>
    <property type="match status" value="1"/>
</dbReference>
<evidence type="ECO:0000256" key="6">
    <source>
        <dbReference type="SAM" id="MobiDB-lite"/>
    </source>
</evidence>
<evidence type="ECO:0000313" key="8">
    <source>
        <dbReference type="EMBL" id="KAK7230299.1"/>
    </source>
</evidence>
<proteinExistence type="predicted"/>
<evidence type="ECO:0000259" key="7">
    <source>
        <dbReference type="PROSITE" id="PS51675"/>
    </source>
</evidence>
<keyword evidence="2" id="KW-0489">Methyltransferase</keyword>
<evidence type="ECO:0000256" key="4">
    <source>
        <dbReference type="ARBA" id="ARBA00022691"/>
    </source>
</evidence>
<evidence type="ECO:0000256" key="2">
    <source>
        <dbReference type="ARBA" id="ARBA00022603"/>
    </source>
</evidence>
<gene>
    <name evidence="8" type="primary">TRMT10A</name>
    <name evidence="8" type="ORF">SO694_00181021</name>
</gene>
<evidence type="ECO:0000256" key="1">
    <source>
        <dbReference type="ARBA" id="ARBA00012797"/>
    </source>
</evidence>
<keyword evidence="3" id="KW-0808">Transferase</keyword>
<feature type="region of interest" description="Disordered" evidence="6">
    <location>
        <begin position="1"/>
        <end position="73"/>
    </location>
</feature>
<name>A0ABR1FGD4_AURAN</name>
<organism evidence="8 9">
    <name type="scientific">Aureococcus anophagefferens</name>
    <name type="common">Harmful bloom alga</name>
    <dbReference type="NCBI Taxonomy" id="44056"/>
    <lineage>
        <taxon>Eukaryota</taxon>
        <taxon>Sar</taxon>
        <taxon>Stramenopiles</taxon>
        <taxon>Ochrophyta</taxon>
        <taxon>Pelagophyceae</taxon>
        <taxon>Pelagomonadales</taxon>
        <taxon>Pelagomonadaceae</taxon>
        <taxon>Aureococcus</taxon>
    </lineage>
</organism>
<sequence>MEDMSSAPAGAAADAPTTEAPISKRAAKRAAKREERDAELQEKKKQRAAEVAERETARAAAQDARFAAMSDAERAEVERLRDAKRSERAKEKAAADAAFVSRCGEGCRVAIDCDFEALMTEREVKSSCQQLMYCYGANRRAAAPSRVLLSGLSGNMAAQMRNINGFESWLATDVEERPLEELFATAADRAQLVYLTAEAEAVLDRPDPAKTYVIGGFVDRNRHKGLTRDKAARLGLATARLPIGADMPIVLGDASKVLTINHVFELLVRVQASGDWADAAACLPGRKQRAGEAAAPAAPVAATATPGVFGGCGIM</sequence>
<dbReference type="EC" id="2.1.1.221" evidence="1"/>
<protein>
    <recommendedName>
        <fullName evidence="1">tRNA (guanine(9)-N(1))-methyltransferase</fullName>
        <ecNumber evidence="1">2.1.1.221</ecNumber>
    </recommendedName>
</protein>
<dbReference type="PANTHER" id="PTHR13563:SF13">
    <property type="entry name" value="TRNA METHYLTRANSFERASE 10 HOMOLOG A"/>
    <property type="match status" value="1"/>
</dbReference>
<dbReference type="Gene3D" id="3.40.1280.30">
    <property type="match status" value="1"/>
</dbReference>
<dbReference type="PROSITE" id="PS51675">
    <property type="entry name" value="SAM_MT_TRM10"/>
    <property type="match status" value="1"/>
</dbReference>
<keyword evidence="9" id="KW-1185">Reference proteome</keyword>
<keyword evidence="4" id="KW-0949">S-adenosyl-L-methionine</keyword>
<evidence type="ECO:0000313" key="9">
    <source>
        <dbReference type="Proteomes" id="UP001363151"/>
    </source>
</evidence>
<accession>A0ABR1FGD4</accession>
<dbReference type="Proteomes" id="UP001363151">
    <property type="component" value="Unassembled WGS sequence"/>
</dbReference>
<feature type="compositionally biased region" description="Low complexity" evidence="6">
    <location>
        <begin position="1"/>
        <end position="20"/>
    </location>
</feature>
<reference evidence="8 9" key="1">
    <citation type="submission" date="2024-03" db="EMBL/GenBank/DDBJ databases">
        <title>Aureococcus anophagefferens CCMP1851 and Kratosvirus quantuckense: Draft genome of a second virus-susceptible host strain in the model system.</title>
        <authorList>
            <person name="Chase E."/>
            <person name="Truchon A.R."/>
            <person name="Schepens W."/>
            <person name="Wilhelm S.W."/>
        </authorList>
    </citation>
    <scope>NUCLEOTIDE SEQUENCE [LARGE SCALE GENOMIC DNA]</scope>
    <source>
        <strain evidence="8 9">CCMP1851</strain>
    </source>
</reference>
<dbReference type="EMBL" id="JBBJCI010000438">
    <property type="protein sequence ID" value="KAK7230299.1"/>
    <property type="molecule type" value="Genomic_DNA"/>
</dbReference>
<dbReference type="InterPro" id="IPR007356">
    <property type="entry name" value="tRNA_m1G_MeTrfase_euk"/>
</dbReference>
<dbReference type="PANTHER" id="PTHR13563">
    <property type="entry name" value="TRNA (GUANINE-9-) METHYLTRANSFERASE"/>
    <property type="match status" value="1"/>
</dbReference>
<dbReference type="InterPro" id="IPR028564">
    <property type="entry name" value="MT_TRM10-typ"/>
</dbReference>
<comment type="catalytic activity">
    <reaction evidence="5">
        <text>guanosine(9) in tRNA + S-adenosyl-L-methionine = N(1)-methylguanosine(9) in tRNA + S-adenosyl-L-homocysteine + H(+)</text>
        <dbReference type="Rhea" id="RHEA:43156"/>
        <dbReference type="Rhea" id="RHEA-COMP:10367"/>
        <dbReference type="Rhea" id="RHEA-COMP:10368"/>
        <dbReference type="ChEBI" id="CHEBI:15378"/>
        <dbReference type="ChEBI" id="CHEBI:57856"/>
        <dbReference type="ChEBI" id="CHEBI:59789"/>
        <dbReference type="ChEBI" id="CHEBI:73542"/>
        <dbReference type="ChEBI" id="CHEBI:74269"/>
        <dbReference type="EC" id="2.1.1.221"/>
    </reaction>
</comment>
<dbReference type="InterPro" id="IPR038459">
    <property type="entry name" value="MT_TRM10-typ_sf"/>
</dbReference>
<evidence type="ECO:0000256" key="5">
    <source>
        <dbReference type="ARBA" id="ARBA00048434"/>
    </source>
</evidence>
<feature type="compositionally biased region" description="Basic and acidic residues" evidence="6">
    <location>
        <begin position="32"/>
        <end position="57"/>
    </location>
</feature>
<evidence type="ECO:0000256" key="3">
    <source>
        <dbReference type="ARBA" id="ARBA00022679"/>
    </source>
</evidence>
<feature type="domain" description="SAM-dependent MTase TRM10-type" evidence="7">
    <location>
        <begin position="90"/>
        <end position="290"/>
    </location>
</feature>